<dbReference type="Proteomes" id="UP001161325">
    <property type="component" value="Unassembled WGS sequence"/>
</dbReference>
<dbReference type="PROSITE" id="PS52016">
    <property type="entry name" value="TONB_DEPENDENT_REC_3"/>
    <property type="match status" value="1"/>
</dbReference>
<keyword evidence="7 8" id="KW-0998">Cell outer membrane</keyword>
<protein>
    <submittedName>
        <fullName evidence="13">SusC/RagA family TonB-linked outer membrane protein</fullName>
    </submittedName>
</protein>
<proteinExistence type="inferred from homology"/>
<keyword evidence="14" id="KW-1185">Reference proteome</keyword>
<feature type="domain" description="TonB-dependent receptor-like beta-barrel" evidence="11">
    <location>
        <begin position="445"/>
        <end position="816"/>
    </location>
</feature>
<evidence type="ECO:0000256" key="7">
    <source>
        <dbReference type="ARBA" id="ARBA00023237"/>
    </source>
</evidence>
<evidence type="ECO:0000256" key="10">
    <source>
        <dbReference type="SAM" id="SignalP"/>
    </source>
</evidence>
<dbReference type="Pfam" id="PF13715">
    <property type="entry name" value="CarbopepD_reg_2"/>
    <property type="match status" value="1"/>
</dbReference>
<dbReference type="GO" id="GO:0009279">
    <property type="term" value="C:cell outer membrane"/>
    <property type="evidence" value="ECO:0007669"/>
    <property type="project" value="UniProtKB-SubCell"/>
</dbReference>
<dbReference type="NCBIfam" id="TIGR04056">
    <property type="entry name" value="OMP_RagA_SusC"/>
    <property type="match status" value="1"/>
</dbReference>
<dbReference type="InterPro" id="IPR036942">
    <property type="entry name" value="Beta-barrel_TonB_sf"/>
</dbReference>
<comment type="similarity">
    <text evidence="8 9">Belongs to the TonB-dependent receptor family.</text>
</comment>
<comment type="caution">
    <text evidence="13">The sequence shown here is derived from an EMBL/GenBank/DDBJ whole genome shotgun (WGS) entry which is preliminary data.</text>
</comment>
<evidence type="ECO:0000313" key="14">
    <source>
        <dbReference type="Proteomes" id="UP001161325"/>
    </source>
</evidence>
<reference evidence="13" key="1">
    <citation type="submission" date="2022-08" db="EMBL/GenBank/DDBJ databases">
        <title>Draft genome sequencing of Roseisolibacter agri AW1220.</title>
        <authorList>
            <person name="Tobiishi Y."/>
            <person name="Tonouchi A."/>
        </authorList>
    </citation>
    <scope>NUCLEOTIDE SEQUENCE</scope>
    <source>
        <strain evidence="13">AW1220</strain>
    </source>
</reference>
<dbReference type="RefSeq" id="WP_284350504.1">
    <property type="nucleotide sequence ID" value="NZ_BRXS01000004.1"/>
</dbReference>
<keyword evidence="5 9" id="KW-0798">TonB box</keyword>
<dbReference type="Gene3D" id="2.60.40.1120">
    <property type="entry name" value="Carboxypeptidase-like, regulatory domain"/>
    <property type="match status" value="1"/>
</dbReference>
<dbReference type="SUPFAM" id="SSF56935">
    <property type="entry name" value="Porins"/>
    <property type="match status" value="1"/>
</dbReference>
<dbReference type="InterPro" id="IPR023997">
    <property type="entry name" value="TonB-dep_OMP_SusC/RagA_CS"/>
</dbReference>
<feature type="signal peptide" evidence="10">
    <location>
        <begin position="1"/>
        <end position="24"/>
    </location>
</feature>
<name>A0AA37QHT4_9BACT</name>
<sequence length="1052" mass="114001">MHRTLVRSLVASAALAGAPAAVYAQAPITVTGRVTVEGGEPLTAAQVFVPAYSVGASTRDDGRYTLTLPARAVGQTVVVTARRIGFQSQSRSIAVTGPSITANFTLTQAAAQLTGVVVSALGIEREKSTLGTAQQQVTNTELTQTKAQNLVNQLQGKVSGVQITGAGTPGGSTNIIIRGQNSLAGNNQPLFVVDGIPVSNASRGGTLGNGYDYGNAISDLNPDDIESLTILKGPNAAALYGSRASNGVVVITTKKGLASDGRMRTEFNSFLQFDKPSILPEWQNQYGQGAGGAFRYVNGAGRGTCDGCDQSWGPKLDGRLIDQFTGPQQPWVAHPDNVDQFFETGRTFSSTLAVSGGTERANARLSLGTDQIKGFVPNNAFRKVSSLLSGNLQVNPRIATTATLQYIRNSAINRVGTGYSNSILEQFFWFGRQVDMSALKDYAQTGRANGGPTSREYNWNYNYHNNPYWIQYENPRRDNRDRFQGSVSATYQIADGISLLARTGSDIYRLEGNQNFSPGYINGTYVNQSYQGGFLSFDDYRNENNSDLILTADRTFLDKLNVQTTLGGNLRREQFNQKSQQTTGLLVSGIYNISNTAVDPTLAQEVTRRQVNGVYGSAAFTWDGWWTVEGTARNDWSSTLPKGENSYFYPSVNTSVVLTDAVPALKDNKWLSFAKIRGGIAQVGADANPYLLATTFTGNSVKFGTLPQYSLGNTLANAQLKPEITRSNEVGLELGLLNGRVTLDGTVYDRYTKNQIFNVTISPASGFTSKAINAGRLSNKGVEALLSVIPIRQQGGLTWTSTFNYGRNRNRVDELTEGVSSITLSQGLFGDIAVENRLGEPAGVIRTYALARDEQGRLITSGGLPVHDDTLSTFGNIQADWIGGWNNTFQWKGFTVNALLDIRRGGKMVSYTNYIGDYSGVLQSSLKGREVDFDNPGITVQGVNENGTPNTTKVTAEEYYQSLFGSLEYYIYDASYTRLREVRVGFDLPNRLASRLNAQSISVALTGRNLAIWKNVPNVDPEFAYNTGNFQGVEYALPSNPRSIGFSLRVTP</sequence>
<dbReference type="InterPro" id="IPR023996">
    <property type="entry name" value="TonB-dep_OMP_SusC/RagA"/>
</dbReference>
<feature type="domain" description="TonB-dependent receptor plug" evidence="12">
    <location>
        <begin position="130"/>
        <end position="248"/>
    </location>
</feature>
<keyword evidence="3 8" id="KW-1134">Transmembrane beta strand</keyword>
<feature type="chain" id="PRO_5041390409" evidence="10">
    <location>
        <begin position="25"/>
        <end position="1052"/>
    </location>
</feature>
<dbReference type="InterPro" id="IPR012910">
    <property type="entry name" value="Plug_dom"/>
</dbReference>
<dbReference type="SUPFAM" id="SSF49464">
    <property type="entry name" value="Carboxypeptidase regulatory domain-like"/>
    <property type="match status" value="1"/>
</dbReference>
<keyword evidence="10" id="KW-0732">Signal</keyword>
<dbReference type="AlphaFoldDB" id="A0AA37QHT4"/>
<keyword evidence="6 8" id="KW-0472">Membrane</keyword>
<dbReference type="InterPro" id="IPR037066">
    <property type="entry name" value="Plug_dom_sf"/>
</dbReference>
<dbReference type="EMBL" id="BRXS01000004">
    <property type="protein sequence ID" value="GLC26033.1"/>
    <property type="molecule type" value="Genomic_DNA"/>
</dbReference>
<dbReference type="Pfam" id="PF07715">
    <property type="entry name" value="Plug"/>
    <property type="match status" value="1"/>
</dbReference>
<evidence type="ECO:0000259" key="11">
    <source>
        <dbReference type="Pfam" id="PF00593"/>
    </source>
</evidence>
<gene>
    <name evidence="13" type="ORF">rosag_25460</name>
</gene>
<dbReference type="NCBIfam" id="TIGR04057">
    <property type="entry name" value="SusC_RagA_signa"/>
    <property type="match status" value="1"/>
</dbReference>
<comment type="subcellular location">
    <subcellularLocation>
        <location evidence="1 8">Cell outer membrane</location>
        <topology evidence="1 8">Multi-pass membrane protein</topology>
    </subcellularLocation>
</comment>
<evidence type="ECO:0000256" key="1">
    <source>
        <dbReference type="ARBA" id="ARBA00004571"/>
    </source>
</evidence>
<evidence type="ECO:0000256" key="4">
    <source>
        <dbReference type="ARBA" id="ARBA00022692"/>
    </source>
</evidence>
<evidence type="ECO:0000256" key="2">
    <source>
        <dbReference type="ARBA" id="ARBA00022448"/>
    </source>
</evidence>
<accession>A0AA37QHT4</accession>
<dbReference type="InterPro" id="IPR000531">
    <property type="entry name" value="Beta-barrel_TonB"/>
</dbReference>
<dbReference type="Pfam" id="PF00593">
    <property type="entry name" value="TonB_dep_Rec_b-barrel"/>
    <property type="match status" value="1"/>
</dbReference>
<evidence type="ECO:0000259" key="12">
    <source>
        <dbReference type="Pfam" id="PF07715"/>
    </source>
</evidence>
<keyword evidence="4 8" id="KW-0812">Transmembrane</keyword>
<evidence type="ECO:0000313" key="13">
    <source>
        <dbReference type="EMBL" id="GLC26033.1"/>
    </source>
</evidence>
<evidence type="ECO:0000256" key="5">
    <source>
        <dbReference type="ARBA" id="ARBA00023077"/>
    </source>
</evidence>
<evidence type="ECO:0000256" key="3">
    <source>
        <dbReference type="ARBA" id="ARBA00022452"/>
    </source>
</evidence>
<evidence type="ECO:0000256" key="9">
    <source>
        <dbReference type="RuleBase" id="RU003357"/>
    </source>
</evidence>
<evidence type="ECO:0000256" key="8">
    <source>
        <dbReference type="PROSITE-ProRule" id="PRU01360"/>
    </source>
</evidence>
<dbReference type="Gene3D" id="2.170.130.10">
    <property type="entry name" value="TonB-dependent receptor, plug domain"/>
    <property type="match status" value="1"/>
</dbReference>
<dbReference type="Gene3D" id="2.40.170.20">
    <property type="entry name" value="TonB-dependent receptor, beta-barrel domain"/>
    <property type="match status" value="1"/>
</dbReference>
<dbReference type="InterPro" id="IPR008969">
    <property type="entry name" value="CarboxyPept-like_regulatory"/>
</dbReference>
<organism evidence="13 14">
    <name type="scientific">Roseisolibacter agri</name>
    <dbReference type="NCBI Taxonomy" id="2014610"/>
    <lineage>
        <taxon>Bacteria</taxon>
        <taxon>Pseudomonadati</taxon>
        <taxon>Gemmatimonadota</taxon>
        <taxon>Gemmatimonadia</taxon>
        <taxon>Gemmatimonadales</taxon>
        <taxon>Gemmatimonadaceae</taxon>
        <taxon>Roseisolibacter</taxon>
    </lineage>
</organism>
<dbReference type="InterPro" id="IPR039426">
    <property type="entry name" value="TonB-dep_rcpt-like"/>
</dbReference>
<keyword evidence="2 8" id="KW-0813">Transport</keyword>
<evidence type="ECO:0000256" key="6">
    <source>
        <dbReference type="ARBA" id="ARBA00023136"/>
    </source>
</evidence>